<organism evidence="2 3">
    <name type="scientific">Mycolicibacterium tokaiense</name>
    <dbReference type="NCBI Taxonomy" id="39695"/>
    <lineage>
        <taxon>Bacteria</taxon>
        <taxon>Bacillati</taxon>
        <taxon>Actinomycetota</taxon>
        <taxon>Actinomycetes</taxon>
        <taxon>Mycobacteriales</taxon>
        <taxon>Mycobacteriaceae</taxon>
        <taxon>Mycolicibacterium</taxon>
    </lineage>
</organism>
<dbReference type="InterPro" id="IPR032710">
    <property type="entry name" value="NTF2-like_dom_sf"/>
</dbReference>
<dbReference type="EMBL" id="UGQT01000001">
    <property type="protein sequence ID" value="STZ57591.1"/>
    <property type="molecule type" value="Genomic_DNA"/>
</dbReference>
<dbReference type="Pfam" id="PF12680">
    <property type="entry name" value="SnoaL_2"/>
    <property type="match status" value="1"/>
</dbReference>
<dbReference type="GO" id="GO:0016853">
    <property type="term" value="F:isomerase activity"/>
    <property type="evidence" value="ECO:0007669"/>
    <property type="project" value="UniProtKB-KW"/>
</dbReference>
<name>A0A378T9W6_9MYCO</name>
<dbReference type="RefSeq" id="WP_115277765.1">
    <property type="nucleotide sequence ID" value="NZ_AP022600.1"/>
</dbReference>
<protein>
    <submittedName>
        <fullName evidence="2">Ketosteroid isomerase-related protein</fullName>
    </submittedName>
</protein>
<dbReference type="SUPFAM" id="SSF54427">
    <property type="entry name" value="NTF2-like"/>
    <property type="match status" value="1"/>
</dbReference>
<proteinExistence type="predicted"/>
<evidence type="ECO:0000313" key="2">
    <source>
        <dbReference type="EMBL" id="STZ57591.1"/>
    </source>
</evidence>
<keyword evidence="2" id="KW-0413">Isomerase</keyword>
<keyword evidence="3" id="KW-1185">Reference proteome</keyword>
<accession>A0A378T9W6</accession>
<gene>
    <name evidence="2" type="primary">yesE_1</name>
    <name evidence="2" type="ORF">NCTC10821_01094</name>
</gene>
<evidence type="ECO:0000259" key="1">
    <source>
        <dbReference type="Pfam" id="PF12680"/>
    </source>
</evidence>
<dbReference type="OrthoDB" id="3681559at2"/>
<feature type="domain" description="SnoaL-like" evidence="1">
    <location>
        <begin position="18"/>
        <end position="119"/>
    </location>
</feature>
<evidence type="ECO:0000313" key="3">
    <source>
        <dbReference type="Proteomes" id="UP000254978"/>
    </source>
</evidence>
<dbReference type="Gene3D" id="3.10.450.50">
    <property type="match status" value="1"/>
</dbReference>
<dbReference type="Proteomes" id="UP000254978">
    <property type="component" value="Unassembled WGS sequence"/>
</dbReference>
<sequence length="151" mass="17146">MTTEHDIRMHTDRVMDSMLACMRNNDMRSFTDLFASDCVMDFPFAPPGYPTLHSRDDVWEYVKDYSSVLRIDEVIEHRRHHTMDPMTAIVEFSARGQALRTGNSYVVNYISVVEVGPDGIRRYSDYWNALAAATAIGGVESLMSEFAGPAR</sequence>
<dbReference type="AlphaFoldDB" id="A0A378T9W6"/>
<reference evidence="2 3" key="1">
    <citation type="submission" date="2018-06" db="EMBL/GenBank/DDBJ databases">
        <authorList>
            <consortium name="Pathogen Informatics"/>
            <person name="Doyle S."/>
        </authorList>
    </citation>
    <scope>NUCLEOTIDE SEQUENCE [LARGE SCALE GENOMIC DNA]</scope>
    <source>
        <strain evidence="2 3">NCTC10821</strain>
    </source>
</reference>
<dbReference type="InterPro" id="IPR037401">
    <property type="entry name" value="SnoaL-like"/>
</dbReference>